<dbReference type="CDD" id="cd07034">
    <property type="entry name" value="TPP_PYR_PFOR_IOR-alpha_like"/>
    <property type="match status" value="1"/>
</dbReference>
<dbReference type="EMBL" id="BAFN01000001">
    <property type="protein sequence ID" value="GAN33263.1"/>
    <property type="molecule type" value="Genomic_DNA"/>
</dbReference>
<feature type="domain" description="Pyruvate flavodoxin/ferredoxin oxidoreductase pyrimidine binding" evidence="3">
    <location>
        <begin position="209"/>
        <end position="447"/>
    </location>
</feature>
<dbReference type="InterPro" id="IPR009014">
    <property type="entry name" value="Transketo_C/PFOR_II"/>
</dbReference>
<dbReference type="Gene3D" id="3.40.50.970">
    <property type="match status" value="1"/>
</dbReference>
<evidence type="ECO:0000259" key="2">
    <source>
        <dbReference type="Pfam" id="PF01558"/>
    </source>
</evidence>
<dbReference type="InterPro" id="IPR029061">
    <property type="entry name" value="THDP-binding"/>
</dbReference>
<comment type="caution">
    <text evidence="5">The sequence shown here is derived from an EMBL/GenBank/DDBJ whole genome shotgun (WGS) entry which is preliminary data.</text>
</comment>
<proteinExistence type="predicted"/>
<dbReference type="Gene3D" id="3.40.920.10">
    <property type="entry name" value="Pyruvate-ferredoxin oxidoreductase, PFOR, domain III"/>
    <property type="match status" value="1"/>
</dbReference>
<feature type="domain" description="Pyruvate:ferredoxin oxidoreductase core" evidence="4">
    <location>
        <begin position="472"/>
        <end position="542"/>
    </location>
</feature>
<dbReference type="SUPFAM" id="SSF52922">
    <property type="entry name" value="TK C-terminal domain-like"/>
    <property type="match status" value="1"/>
</dbReference>
<dbReference type="Pfam" id="PF01855">
    <property type="entry name" value="POR_N"/>
    <property type="match status" value="1"/>
</dbReference>
<dbReference type="InterPro" id="IPR050722">
    <property type="entry name" value="Pyruvate:ferred/Flavod_OxRd"/>
</dbReference>
<dbReference type="Gene3D" id="3.40.50.920">
    <property type="match status" value="1"/>
</dbReference>
<dbReference type="InterPro" id="IPR022367">
    <property type="entry name" value="2-oxoacid/accept_OxRdtase_asu"/>
</dbReference>
<evidence type="ECO:0000256" key="1">
    <source>
        <dbReference type="ARBA" id="ARBA00023002"/>
    </source>
</evidence>
<dbReference type="SUPFAM" id="SSF52518">
    <property type="entry name" value="Thiamin diphosphate-binding fold (THDP-binding)"/>
    <property type="match status" value="1"/>
</dbReference>
<dbReference type="Pfam" id="PF17147">
    <property type="entry name" value="PFOR_II"/>
    <property type="match status" value="1"/>
</dbReference>
<evidence type="ECO:0000313" key="5">
    <source>
        <dbReference type="EMBL" id="GAN33263.1"/>
    </source>
</evidence>
<dbReference type="InterPro" id="IPR019752">
    <property type="entry name" value="Pyrv/ketoisovalerate_OxRed_cat"/>
</dbReference>
<gene>
    <name evidence="5" type="ORF">BROSI_A1780</name>
</gene>
<dbReference type="NCBIfam" id="TIGR03710">
    <property type="entry name" value="OAFO_sf"/>
    <property type="match status" value="1"/>
</dbReference>
<name>A0ABQ0JWY4_9BACT</name>
<evidence type="ECO:0000313" key="6">
    <source>
        <dbReference type="Proteomes" id="UP000032309"/>
    </source>
</evidence>
<evidence type="ECO:0000259" key="3">
    <source>
        <dbReference type="Pfam" id="PF01855"/>
    </source>
</evidence>
<dbReference type="InterPro" id="IPR033412">
    <property type="entry name" value="PFOR_II"/>
</dbReference>
<dbReference type="Proteomes" id="UP000032309">
    <property type="component" value="Unassembled WGS sequence"/>
</dbReference>
<dbReference type="InterPro" id="IPR002869">
    <property type="entry name" value="Pyrv_flavodox_OxRed_cen"/>
</dbReference>
<dbReference type="SUPFAM" id="SSF53323">
    <property type="entry name" value="Pyruvate-ferredoxin oxidoreductase, PFOR, domain III"/>
    <property type="match status" value="1"/>
</dbReference>
<reference evidence="6" key="1">
    <citation type="journal article" date="2015" name="Genome Announc.">
        <title>Draft Genome Sequence of an Anaerobic Ammonium-Oxidizing Bacterium, "Candidatus Brocadia sinica".</title>
        <authorList>
            <person name="Oshiki M."/>
            <person name="Shinyako-Hata K."/>
            <person name="Satoh H."/>
            <person name="Okabe S."/>
        </authorList>
    </citation>
    <scope>NUCLEOTIDE SEQUENCE [LARGE SCALE GENOMIC DNA]</scope>
    <source>
        <strain evidence="6">JPN1</strain>
    </source>
</reference>
<dbReference type="InterPro" id="IPR002880">
    <property type="entry name" value="Pyrv_Fd/Flavodoxin_OxRdtase_N"/>
</dbReference>
<dbReference type="PANTHER" id="PTHR32154:SF20">
    <property type="entry name" value="2-OXOGLUTARATE OXIDOREDUCTASE SUBUNIT KORA"/>
    <property type="match status" value="1"/>
</dbReference>
<evidence type="ECO:0000259" key="4">
    <source>
        <dbReference type="Pfam" id="PF17147"/>
    </source>
</evidence>
<feature type="domain" description="Pyruvate/ketoisovalerate oxidoreductase catalytic" evidence="2">
    <location>
        <begin position="13"/>
        <end position="174"/>
    </location>
</feature>
<dbReference type="RefSeq" id="WP_052563327.1">
    <property type="nucleotide sequence ID" value="NZ_BAFN01000001.1"/>
</dbReference>
<protein>
    <submittedName>
        <fullName evidence="5">2-oxoglutarate ferredoxin oxidoreductase subunit alpha</fullName>
    </submittedName>
</protein>
<sequence length="572" mass="62699">MANELTIKITGEAGQGMQTIGAALCQMFKNTGFHIFASQDYMSRIRGGNNFFQLRISDKPLYTLRQKSDITVALDKASVAIHRSSMKDGGVLVLDKKKFTITGEDSAFLDIPFYDMATCTGGSEIFINSVACGVIAGMTGVEFHSAEQVMEATFAEKSEEVVRKNKEAARAGYDFVKNNFKQDTFWIKAGASTDTSTLVMNGNDAIALGAIRAGCKFYSAYPMTPSTSIMNVIAHYGKEFHIAVEQAEDEIAAINMIIGASFAGVRSMTATSGGGFALMVEGLSLAAMTETPIVVVVAQRPAPATGFPTRTAQADLEFVLHAGHGEFARVVYVPGTIEEAFSVTIKAFNIAEKYQVPVFLMTDQHLADSYRDIEAFDLNKVKVQRYIISKEDSKNIKDYKRYQFTESGISPRAIPSWIEDVIYADSDEHTEEGHITEDADMGRKMVEKRFYKKFSGLLQEVEKPTAYNVVGADIVLLGFGSTYGVMKEVADAIVDKKIGLIHLSQVWPFPASAMIGLLKDAKKILTVENNAGGQLARLLRRETGLQVSGSVLKYDGRPFHLDYLIDCVKKEG</sequence>
<keyword evidence="6" id="KW-1185">Reference proteome</keyword>
<dbReference type="PANTHER" id="PTHR32154">
    <property type="entry name" value="PYRUVATE-FLAVODOXIN OXIDOREDUCTASE-RELATED"/>
    <property type="match status" value="1"/>
</dbReference>
<keyword evidence="1" id="KW-0560">Oxidoreductase</keyword>
<dbReference type="Pfam" id="PF01558">
    <property type="entry name" value="POR"/>
    <property type="match status" value="1"/>
</dbReference>
<organism evidence="5 6">
    <name type="scientific">Candidatus Brocadia sinica JPN1</name>
    <dbReference type="NCBI Taxonomy" id="1197129"/>
    <lineage>
        <taxon>Bacteria</taxon>
        <taxon>Pseudomonadati</taxon>
        <taxon>Planctomycetota</taxon>
        <taxon>Candidatus Brocadiia</taxon>
        <taxon>Candidatus Brocadiales</taxon>
        <taxon>Candidatus Brocadiaceae</taxon>
        <taxon>Candidatus Brocadia</taxon>
    </lineage>
</organism>
<accession>A0ABQ0JWY4</accession>